<evidence type="ECO:0000256" key="1">
    <source>
        <dbReference type="SAM" id="MobiDB-lite"/>
    </source>
</evidence>
<feature type="region of interest" description="Disordered" evidence="1">
    <location>
        <begin position="41"/>
        <end position="75"/>
    </location>
</feature>
<dbReference type="AlphaFoldDB" id="A0A8D8EU16"/>
<dbReference type="EMBL" id="HBUE01010087">
    <property type="protein sequence ID" value="CAG6447882.1"/>
    <property type="molecule type" value="Transcribed_RNA"/>
</dbReference>
<protein>
    <submittedName>
        <fullName evidence="2">(northern house mosquito) hypothetical protein</fullName>
    </submittedName>
</protein>
<accession>A0A8D8EU16</accession>
<reference evidence="2" key="1">
    <citation type="submission" date="2021-05" db="EMBL/GenBank/DDBJ databases">
        <authorList>
            <person name="Alioto T."/>
            <person name="Alioto T."/>
            <person name="Gomez Garrido J."/>
        </authorList>
    </citation>
    <scope>NUCLEOTIDE SEQUENCE</scope>
</reference>
<name>A0A8D8EU16_CULPI</name>
<feature type="region of interest" description="Disordered" evidence="1">
    <location>
        <begin position="1"/>
        <end position="21"/>
    </location>
</feature>
<evidence type="ECO:0000313" key="2">
    <source>
        <dbReference type="EMBL" id="CAG6447882.1"/>
    </source>
</evidence>
<organism evidence="2">
    <name type="scientific">Culex pipiens</name>
    <name type="common">House mosquito</name>
    <dbReference type="NCBI Taxonomy" id="7175"/>
    <lineage>
        <taxon>Eukaryota</taxon>
        <taxon>Metazoa</taxon>
        <taxon>Ecdysozoa</taxon>
        <taxon>Arthropoda</taxon>
        <taxon>Hexapoda</taxon>
        <taxon>Insecta</taxon>
        <taxon>Pterygota</taxon>
        <taxon>Neoptera</taxon>
        <taxon>Endopterygota</taxon>
        <taxon>Diptera</taxon>
        <taxon>Nematocera</taxon>
        <taxon>Culicoidea</taxon>
        <taxon>Culicidae</taxon>
        <taxon>Culicinae</taxon>
        <taxon>Culicini</taxon>
        <taxon>Culex</taxon>
        <taxon>Culex</taxon>
    </lineage>
</organism>
<sequence>MPVRRLRTVREDSTRRRRSTRRIRDRQILIPVLEVTHNREDQDSLECPASLRHRTSTVNRTVKRPPRSTTTARSPPTTCALKLEALDDHLKRLDNDRRIEQRKDHLFGIQAKPFQCTYNFRN</sequence>
<feature type="compositionally biased region" description="Basic residues" evidence="1">
    <location>
        <begin position="51"/>
        <end position="66"/>
    </location>
</feature>
<proteinExistence type="predicted"/>